<name>A0A366JGE0_9GAMM</name>
<evidence type="ECO:0008006" key="5">
    <source>
        <dbReference type="Google" id="ProtNLM"/>
    </source>
</evidence>
<dbReference type="InterPro" id="IPR048341">
    <property type="entry name" value="DUF1285_N"/>
</dbReference>
<dbReference type="Pfam" id="PF21028">
    <property type="entry name" value="DUF1285_C"/>
    <property type="match status" value="1"/>
</dbReference>
<comment type="caution">
    <text evidence="3">The sequence shown here is derived from an EMBL/GenBank/DDBJ whole genome shotgun (WGS) entry which is preliminary data.</text>
</comment>
<dbReference type="InterPro" id="IPR023361">
    <property type="entry name" value="DUF1285_beta_roll_sf"/>
</dbReference>
<gene>
    <name evidence="3" type="ORF">DFP80_101342</name>
</gene>
<dbReference type="OrthoDB" id="3078366at2"/>
<evidence type="ECO:0000313" key="3">
    <source>
        <dbReference type="EMBL" id="RBP85847.1"/>
    </source>
</evidence>
<dbReference type="Proteomes" id="UP000252792">
    <property type="component" value="Unassembled WGS sequence"/>
</dbReference>
<dbReference type="Pfam" id="PF06938">
    <property type="entry name" value="DUF1285_N"/>
    <property type="match status" value="1"/>
</dbReference>
<dbReference type="RefSeq" id="WP_113915079.1">
    <property type="nucleotide sequence ID" value="NZ_QNSE01000001.1"/>
</dbReference>
<dbReference type="AlphaFoldDB" id="A0A366JGE0"/>
<dbReference type="InterPro" id="IPR048342">
    <property type="entry name" value="DUF1285_C"/>
</dbReference>
<feature type="domain" description="DUF1285" evidence="2">
    <location>
        <begin position="85"/>
        <end position="176"/>
    </location>
</feature>
<feature type="domain" description="DUF1285" evidence="1">
    <location>
        <begin position="18"/>
        <end position="84"/>
    </location>
</feature>
<evidence type="ECO:0000313" key="4">
    <source>
        <dbReference type="Proteomes" id="UP000252792"/>
    </source>
</evidence>
<reference evidence="3 4" key="1">
    <citation type="submission" date="2018-06" db="EMBL/GenBank/DDBJ databases">
        <title>Genomic Encyclopedia of Type Strains, Phase III (KMG-III): the genomes of soil and plant-associated and newly described type strains.</title>
        <authorList>
            <person name="Whitman W."/>
        </authorList>
    </citation>
    <scope>NUCLEOTIDE SEQUENCE [LARGE SCALE GENOMIC DNA]</scope>
    <source>
        <strain evidence="3 4">CECT 7377</strain>
    </source>
</reference>
<dbReference type="Gene3D" id="2.30.270.10">
    <property type="entry name" value="duf1285 protein"/>
    <property type="match status" value="1"/>
</dbReference>
<organism evidence="3 4">
    <name type="scientific">Marinomonas rhizomae</name>
    <dbReference type="NCBI Taxonomy" id="491948"/>
    <lineage>
        <taxon>Bacteria</taxon>
        <taxon>Pseudomonadati</taxon>
        <taxon>Pseudomonadota</taxon>
        <taxon>Gammaproteobacteria</taxon>
        <taxon>Oceanospirillales</taxon>
        <taxon>Oceanospirillaceae</taxon>
        <taxon>Marinomonas</taxon>
    </lineage>
</organism>
<proteinExistence type="predicted"/>
<evidence type="ECO:0000259" key="2">
    <source>
        <dbReference type="Pfam" id="PF21028"/>
    </source>
</evidence>
<sequence length="181" mass="20663">MSNIELKGLSEMPSSGLPPVHNWAPPFCGDMDMVIKSNGEWFHDGGKIKRPAMVTMFSRILWFENDEHFLVTPVEKVRIQVEDAPFLVANWQWIHTKHGRAIEFTTQTDDVLVLGIDCDLWMGTFKNEERPYISMRYGMKALVGRNVFYGMAESLERVETSKGRGMGIISAGKSYLLMQDE</sequence>
<protein>
    <recommendedName>
        <fullName evidence="5">DUF1285 domain-containing protein</fullName>
    </recommendedName>
</protein>
<dbReference type="PIRSF" id="PIRSF029557">
    <property type="entry name" value="UCP029557"/>
    <property type="match status" value="1"/>
</dbReference>
<dbReference type="InterPro" id="IPR010707">
    <property type="entry name" value="DUF1285"/>
</dbReference>
<keyword evidence="4" id="KW-1185">Reference proteome</keyword>
<accession>A0A366JGE0</accession>
<dbReference type="EMBL" id="QNSE01000001">
    <property type="protein sequence ID" value="RBP85847.1"/>
    <property type="molecule type" value="Genomic_DNA"/>
</dbReference>
<evidence type="ECO:0000259" key="1">
    <source>
        <dbReference type="Pfam" id="PF06938"/>
    </source>
</evidence>
<dbReference type="Gene3D" id="3.10.540.10">
    <property type="entry name" value="duf1285 like domain"/>
    <property type="match status" value="1"/>
</dbReference>